<accession>A0ABV0U2J1</accession>
<protein>
    <submittedName>
        <fullName evidence="1">Uncharacterized protein</fullName>
    </submittedName>
</protein>
<gene>
    <name evidence="1" type="ORF">ILYODFUR_001793</name>
</gene>
<dbReference type="EMBL" id="JAHRIQ010058007">
    <property type="protein sequence ID" value="MEQ2239169.1"/>
    <property type="molecule type" value="Genomic_DNA"/>
</dbReference>
<evidence type="ECO:0000313" key="2">
    <source>
        <dbReference type="Proteomes" id="UP001482620"/>
    </source>
</evidence>
<name>A0ABV0U2J1_9TELE</name>
<evidence type="ECO:0000313" key="1">
    <source>
        <dbReference type="EMBL" id="MEQ2239169.1"/>
    </source>
</evidence>
<proteinExistence type="predicted"/>
<keyword evidence="2" id="KW-1185">Reference proteome</keyword>
<reference evidence="1 2" key="1">
    <citation type="submission" date="2021-06" db="EMBL/GenBank/DDBJ databases">
        <authorList>
            <person name="Palmer J.M."/>
        </authorList>
    </citation>
    <scope>NUCLEOTIDE SEQUENCE [LARGE SCALE GENOMIC DNA]</scope>
    <source>
        <strain evidence="2">if_2019</strain>
        <tissue evidence="1">Muscle</tissue>
    </source>
</reference>
<sequence length="127" mass="14293">MCRLSKGVIFFMFKHLLVGLNFTQKYFYTFIHFLYLLLPYWVTGELVPISSSLRTRGGVHPGQVASPSQGNKGLALANPVNVSETSTAEDLDSDEWDRCQGFGGLLFLNLYLHKCTETPYSQDINPL</sequence>
<organism evidence="1 2">
    <name type="scientific">Ilyodon furcidens</name>
    <name type="common">goldbreast splitfin</name>
    <dbReference type="NCBI Taxonomy" id="33524"/>
    <lineage>
        <taxon>Eukaryota</taxon>
        <taxon>Metazoa</taxon>
        <taxon>Chordata</taxon>
        <taxon>Craniata</taxon>
        <taxon>Vertebrata</taxon>
        <taxon>Euteleostomi</taxon>
        <taxon>Actinopterygii</taxon>
        <taxon>Neopterygii</taxon>
        <taxon>Teleostei</taxon>
        <taxon>Neoteleostei</taxon>
        <taxon>Acanthomorphata</taxon>
        <taxon>Ovalentaria</taxon>
        <taxon>Atherinomorphae</taxon>
        <taxon>Cyprinodontiformes</taxon>
        <taxon>Goodeidae</taxon>
        <taxon>Ilyodon</taxon>
    </lineage>
</organism>
<comment type="caution">
    <text evidence="1">The sequence shown here is derived from an EMBL/GenBank/DDBJ whole genome shotgun (WGS) entry which is preliminary data.</text>
</comment>
<dbReference type="Proteomes" id="UP001482620">
    <property type="component" value="Unassembled WGS sequence"/>
</dbReference>